<gene>
    <name evidence="6" type="ORF">BINO364_LOCUS13072</name>
</gene>
<name>A0A8J9UX80_9NEOP</name>
<evidence type="ECO:0000256" key="3">
    <source>
        <dbReference type="ARBA" id="ARBA00022884"/>
    </source>
</evidence>
<keyword evidence="4" id="KW-0648">Protein biosynthesis</keyword>
<dbReference type="GO" id="GO:0003743">
    <property type="term" value="F:translation initiation factor activity"/>
    <property type="evidence" value="ECO:0007669"/>
    <property type="project" value="UniProtKB-KW"/>
</dbReference>
<dbReference type="InterPro" id="IPR012677">
    <property type="entry name" value="Nucleotide-bd_a/b_plait_sf"/>
</dbReference>
<dbReference type="GO" id="GO:0005852">
    <property type="term" value="C:eukaryotic translation initiation factor 3 complex"/>
    <property type="evidence" value="ECO:0007669"/>
    <property type="project" value="InterPro"/>
</dbReference>
<dbReference type="SMART" id="SM00360">
    <property type="entry name" value="RRM"/>
    <property type="match status" value="1"/>
</dbReference>
<dbReference type="InterPro" id="IPR024675">
    <property type="entry name" value="eIF3g_N"/>
</dbReference>
<dbReference type="Pfam" id="PF00076">
    <property type="entry name" value="RRM_1"/>
    <property type="match status" value="1"/>
</dbReference>
<dbReference type="OrthoDB" id="639027at2759"/>
<accession>A0A8J9UX80</accession>
<dbReference type="InterPro" id="IPR034240">
    <property type="entry name" value="eIF3G_RRM"/>
</dbReference>
<dbReference type="PANTHER" id="PTHR10352">
    <property type="entry name" value="EUKARYOTIC TRANSLATION INITIATION FACTOR 3 SUBUNIT G"/>
    <property type="match status" value="1"/>
</dbReference>
<feature type="domain" description="RRM" evidence="5">
    <location>
        <begin position="218"/>
        <end position="291"/>
    </location>
</feature>
<keyword evidence="3" id="KW-0694">RNA-binding</keyword>
<sequence length="299" mass="33378">MILKRAEVVNIKAEKQILSRENMPVADEIQSSWADEVEIDQGALPPPSEVVENGLKIVTEYKYDNDNKKVKIVRTYKIEKRVVSKSIAKRKTWNKFGDSANDKPGPNPATTNVSEDVYMQFITSKEEAQRPDEGDLEALKARPTKVLFKCRTCHGEHWTTSCPFQHTELAQAKASEAAKAAEAKAATSNKYVAPNLREGAVRRPGHEPPGARRDDLAAIRISNLSNFAVEADLDDLVRGFGPVHKLYLAKEKSTGQCKGFAYVHFKFRADAAKAIQTLNGYGYDHLILNVEWSKPPQNN</sequence>
<organism evidence="6 7">
    <name type="scientific">Brenthis ino</name>
    <name type="common">lesser marbled fritillary</name>
    <dbReference type="NCBI Taxonomy" id="405034"/>
    <lineage>
        <taxon>Eukaryota</taxon>
        <taxon>Metazoa</taxon>
        <taxon>Ecdysozoa</taxon>
        <taxon>Arthropoda</taxon>
        <taxon>Hexapoda</taxon>
        <taxon>Insecta</taxon>
        <taxon>Pterygota</taxon>
        <taxon>Neoptera</taxon>
        <taxon>Endopterygota</taxon>
        <taxon>Lepidoptera</taxon>
        <taxon>Glossata</taxon>
        <taxon>Ditrysia</taxon>
        <taxon>Papilionoidea</taxon>
        <taxon>Nymphalidae</taxon>
        <taxon>Heliconiinae</taxon>
        <taxon>Argynnini</taxon>
        <taxon>Brenthis</taxon>
    </lineage>
</organism>
<dbReference type="Gene3D" id="3.30.70.330">
    <property type="match status" value="1"/>
</dbReference>
<protein>
    <recommendedName>
        <fullName evidence="5">RRM domain-containing protein</fullName>
    </recommendedName>
</protein>
<evidence type="ECO:0000256" key="2">
    <source>
        <dbReference type="ARBA" id="ARBA00022540"/>
    </source>
</evidence>
<evidence type="ECO:0000259" key="5">
    <source>
        <dbReference type="SMART" id="SM00360"/>
    </source>
</evidence>
<dbReference type="CDD" id="cd12408">
    <property type="entry name" value="RRM_eIF3G_like"/>
    <property type="match status" value="1"/>
</dbReference>
<feature type="non-terminal residue" evidence="6">
    <location>
        <position position="299"/>
    </location>
</feature>
<evidence type="ECO:0000256" key="1">
    <source>
        <dbReference type="ARBA" id="ARBA00022490"/>
    </source>
</evidence>
<evidence type="ECO:0000313" key="6">
    <source>
        <dbReference type="EMBL" id="CAH0727773.1"/>
    </source>
</evidence>
<reference evidence="6" key="1">
    <citation type="submission" date="2021-12" db="EMBL/GenBank/DDBJ databases">
        <authorList>
            <person name="Martin H S."/>
        </authorList>
    </citation>
    <scope>NUCLEOTIDE SEQUENCE</scope>
</reference>
<keyword evidence="7" id="KW-1185">Reference proteome</keyword>
<dbReference type="InterPro" id="IPR017334">
    <property type="entry name" value="eIF3_g"/>
</dbReference>
<dbReference type="EMBL" id="OV170227">
    <property type="protein sequence ID" value="CAH0727773.1"/>
    <property type="molecule type" value="Genomic_DNA"/>
</dbReference>
<keyword evidence="1" id="KW-0963">Cytoplasm</keyword>
<dbReference type="AlphaFoldDB" id="A0A8J9UX80"/>
<dbReference type="CDD" id="cd12933">
    <property type="entry name" value="eIF3G"/>
    <property type="match status" value="1"/>
</dbReference>
<dbReference type="InterPro" id="IPR035979">
    <property type="entry name" value="RBD_domain_sf"/>
</dbReference>
<dbReference type="Pfam" id="PF12353">
    <property type="entry name" value="eIF3g"/>
    <property type="match status" value="1"/>
</dbReference>
<dbReference type="PIRSF" id="PIRSF037949">
    <property type="entry name" value="Transl_init_eIF-3_RNA-bind"/>
    <property type="match status" value="1"/>
</dbReference>
<dbReference type="Proteomes" id="UP000838878">
    <property type="component" value="Chromosome 7"/>
</dbReference>
<dbReference type="SUPFAM" id="SSF54928">
    <property type="entry name" value="RNA-binding domain, RBD"/>
    <property type="match status" value="1"/>
</dbReference>
<evidence type="ECO:0000313" key="7">
    <source>
        <dbReference type="Proteomes" id="UP000838878"/>
    </source>
</evidence>
<keyword evidence="2" id="KW-0396">Initiation factor</keyword>
<dbReference type="HAMAP" id="MF_03006">
    <property type="entry name" value="eIF3g"/>
    <property type="match status" value="1"/>
</dbReference>
<evidence type="ECO:0000256" key="4">
    <source>
        <dbReference type="ARBA" id="ARBA00022917"/>
    </source>
</evidence>
<proteinExistence type="inferred from homology"/>
<dbReference type="InterPro" id="IPR000504">
    <property type="entry name" value="RRM_dom"/>
</dbReference>
<dbReference type="GO" id="GO:0003723">
    <property type="term" value="F:RNA binding"/>
    <property type="evidence" value="ECO:0007669"/>
    <property type="project" value="UniProtKB-KW"/>
</dbReference>